<dbReference type="Proteomes" id="UP000824633">
    <property type="component" value="Chromosome"/>
</dbReference>
<evidence type="ECO:0000256" key="6">
    <source>
        <dbReference type="SAM" id="Phobius"/>
    </source>
</evidence>
<dbReference type="Pfam" id="PF12698">
    <property type="entry name" value="ABC2_membrane_3"/>
    <property type="match status" value="1"/>
</dbReference>
<feature type="transmembrane region" description="Helical" evidence="6">
    <location>
        <begin position="349"/>
        <end position="373"/>
    </location>
</feature>
<gene>
    <name evidence="8" type="primary">ybhR</name>
    <name evidence="8" type="ORF">psyc5s11_32400</name>
</gene>
<feature type="transmembrane region" description="Helical" evidence="6">
    <location>
        <begin position="264"/>
        <end position="285"/>
    </location>
</feature>
<sequence length="387" mass="43383">MRENNNNFNFEKKNVVLLILAPILGIILFGCVYSKVYVEEIPIAIYDMDNSNISRSMIDNIQDSTGINVARIVDSQDEMEELLLNGEVSGGIIFPDDFGKNVVQKNSPNVLALVDGSNIVIGNNVVGYLSSVFNTVNAGIQINIMEGGGIIPYSAQKNITTLSFVDRILYNPQMGYFKNMFAVLLSILIQQLYLSAMATMLIEYKHKIREVLDTPKHIRTIIRNEIIPQILEGMASIVISFLVCLLVAHRFFGYQLKGSIRVTILVLLIFLVSLTAMALLFATFFENITSCVQVILLLSVPGVLSSGYIWPEFAMSPHFINIVKGTWPLYYFDNALRDLLLKGDSLMVIQHYITGGIKFGVFWFIVGAISYYIRIVSIKSDKQYALK</sequence>
<accession>A0ABM7T723</accession>
<keyword evidence="2" id="KW-1003">Cell membrane</keyword>
<keyword evidence="9" id="KW-1185">Reference proteome</keyword>
<organism evidence="8 9">
    <name type="scientific">Clostridium gelidum</name>
    <dbReference type="NCBI Taxonomy" id="704125"/>
    <lineage>
        <taxon>Bacteria</taxon>
        <taxon>Bacillati</taxon>
        <taxon>Bacillota</taxon>
        <taxon>Clostridia</taxon>
        <taxon>Eubacteriales</taxon>
        <taxon>Clostridiaceae</taxon>
        <taxon>Clostridium</taxon>
    </lineage>
</organism>
<dbReference type="PROSITE" id="PS51257">
    <property type="entry name" value="PROKAR_LIPOPROTEIN"/>
    <property type="match status" value="1"/>
</dbReference>
<feature type="transmembrane region" description="Helical" evidence="6">
    <location>
        <begin position="292"/>
        <end position="310"/>
    </location>
</feature>
<evidence type="ECO:0000256" key="3">
    <source>
        <dbReference type="ARBA" id="ARBA00022692"/>
    </source>
</evidence>
<dbReference type="InterPro" id="IPR013525">
    <property type="entry name" value="ABC2_TM"/>
</dbReference>
<evidence type="ECO:0000256" key="2">
    <source>
        <dbReference type="ARBA" id="ARBA00022475"/>
    </source>
</evidence>
<dbReference type="InterPro" id="IPR051449">
    <property type="entry name" value="ABC-2_transporter_component"/>
</dbReference>
<keyword evidence="3 6" id="KW-0812">Transmembrane</keyword>
<keyword evidence="4 6" id="KW-1133">Transmembrane helix</keyword>
<evidence type="ECO:0000256" key="1">
    <source>
        <dbReference type="ARBA" id="ARBA00004651"/>
    </source>
</evidence>
<feature type="transmembrane region" description="Helical" evidence="6">
    <location>
        <begin position="180"/>
        <end position="202"/>
    </location>
</feature>
<protein>
    <submittedName>
        <fullName evidence="8">Transport permease protein</fullName>
    </submittedName>
</protein>
<evidence type="ECO:0000256" key="5">
    <source>
        <dbReference type="ARBA" id="ARBA00023136"/>
    </source>
</evidence>
<name>A0ABM7T723_9CLOT</name>
<evidence type="ECO:0000256" key="4">
    <source>
        <dbReference type="ARBA" id="ARBA00022989"/>
    </source>
</evidence>
<keyword evidence="5 6" id="KW-0472">Membrane</keyword>
<dbReference type="PANTHER" id="PTHR30294:SF29">
    <property type="entry name" value="MULTIDRUG ABC TRANSPORTER PERMEASE YBHS-RELATED"/>
    <property type="match status" value="1"/>
</dbReference>
<dbReference type="PANTHER" id="PTHR30294">
    <property type="entry name" value="MEMBRANE COMPONENT OF ABC TRANSPORTER YHHJ-RELATED"/>
    <property type="match status" value="1"/>
</dbReference>
<evidence type="ECO:0000259" key="7">
    <source>
        <dbReference type="Pfam" id="PF12698"/>
    </source>
</evidence>
<dbReference type="Gene3D" id="3.40.1710.10">
    <property type="entry name" value="abc type-2 transporter like domain"/>
    <property type="match status" value="1"/>
</dbReference>
<feature type="transmembrane region" description="Helical" evidence="6">
    <location>
        <begin position="230"/>
        <end position="252"/>
    </location>
</feature>
<evidence type="ECO:0000313" key="8">
    <source>
        <dbReference type="EMBL" id="BCZ47173.1"/>
    </source>
</evidence>
<evidence type="ECO:0000313" key="9">
    <source>
        <dbReference type="Proteomes" id="UP000824633"/>
    </source>
</evidence>
<dbReference type="RefSeq" id="WP_224033547.1">
    <property type="nucleotide sequence ID" value="NZ_AP024849.1"/>
</dbReference>
<comment type="subcellular location">
    <subcellularLocation>
        <location evidence="1">Cell membrane</location>
        <topology evidence="1">Multi-pass membrane protein</topology>
    </subcellularLocation>
</comment>
<reference evidence="9" key="1">
    <citation type="submission" date="2021-07" db="EMBL/GenBank/DDBJ databases">
        <title>Complete genome sequencing of a Clostridium isolate.</title>
        <authorList>
            <person name="Ueki A."/>
            <person name="Tonouchi A."/>
        </authorList>
    </citation>
    <scope>NUCLEOTIDE SEQUENCE [LARGE SCALE GENOMIC DNA]</scope>
    <source>
        <strain evidence="9">C5S11</strain>
    </source>
</reference>
<dbReference type="EMBL" id="AP024849">
    <property type="protein sequence ID" value="BCZ47173.1"/>
    <property type="molecule type" value="Genomic_DNA"/>
</dbReference>
<feature type="domain" description="ABC-2 type transporter transmembrane" evidence="7">
    <location>
        <begin position="16"/>
        <end position="368"/>
    </location>
</feature>
<proteinExistence type="predicted"/>